<feature type="region of interest" description="Disordered" evidence="9">
    <location>
        <begin position="303"/>
        <end position="429"/>
    </location>
</feature>
<accession>A0A8C0VK00</accession>
<name>A0A8C0VK00_CYACU</name>
<dbReference type="AlphaFoldDB" id="A0A8C0VK00"/>
<dbReference type="KEGG" id="ccae:111928838"/>
<dbReference type="Ensembl" id="ENSCCET00000037025.1">
    <property type="protein sequence ID" value="ENSCCEP00000024704.1"/>
    <property type="gene ID" value="ENSCCEG00000021907.1"/>
</dbReference>
<dbReference type="PRINTS" id="PR00722">
    <property type="entry name" value="CHYMOTRYPSIN"/>
</dbReference>
<reference evidence="12" key="2">
    <citation type="submission" date="2025-09" db="UniProtKB">
        <authorList>
            <consortium name="Ensembl"/>
        </authorList>
    </citation>
    <scope>IDENTIFICATION</scope>
</reference>
<evidence type="ECO:0000313" key="12">
    <source>
        <dbReference type="Ensembl" id="ENSCCEP00000024704.1"/>
    </source>
</evidence>
<reference evidence="12" key="1">
    <citation type="submission" date="2025-08" db="UniProtKB">
        <authorList>
            <consortium name="Ensembl"/>
        </authorList>
    </citation>
    <scope>IDENTIFICATION</scope>
</reference>
<evidence type="ECO:0000259" key="11">
    <source>
        <dbReference type="PROSITE" id="PS50240"/>
    </source>
</evidence>
<dbReference type="EC" id="3.4.21.10" evidence="2"/>
<dbReference type="InterPro" id="IPR018114">
    <property type="entry name" value="TRYPSIN_HIS"/>
</dbReference>
<dbReference type="PROSITE" id="PS50240">
    <property type="entry name" value="TRYPSIN_DOM"/>
    <property type="match status" value="1"/>
</dbReference>
<evidence type="ECO:0000256" key="1">
    <source>
        <dbReference type="ARBA" id="ARBA00001656"/>
    </source>
</evidence>
<feature type="compositionally biased region" description="Pro residues" evidence="9">
    <location>
        <begin position="319"/>
        <end position="415"/>
    </location>
</feature>
<dbReference type="GO" id="GO:0007340">
    <property type="term" value="P:acrosome reaction"/>
    <property type="evidence" value="ECO:0007669"/>
    <property type="project" value="TreeGrafter"/>
</dbReference>
<dbReference type="InterPro" id="IPR043504">
    <property type="entry name" value="Peptidase_S1_PA_chymotrypsin"/>
</dbReference>
<dbReference type="Gene3D" id="2.40.10.10">
    <property type="entry name" value="Trypsin-like serine proteases"/>
    <property type="match status" value="2"/>
</dbReference>
<dbReference type="GO" id="GO:0004252">
    <property type="term" value="F:serine-type endopeptidase activity"/>
    <property type="evidence" value="ECO:0007669"/>
    <property type="project" value="InterPro"/>
</dbReference>
<evidence type="ECO:0000256" key="9">
    <source>
        <dbReference type="SAM" id="MobiDB-lite"/>
    </source>
</evidence>
<organism evidence="12 13">
    <name type="scientific">Cyanistes caeruleus</name>
    <name type="common">Eurasian blue tit</name>
    <name type="synonym">Parus caeruleus</name>
    <dbReference type="NCBI Taxonomy" id="156563"/>
    <lineage>
        <taxon>Eukaryota</taxon>
        <taxon>Metazoa</taxon>
        <taxon>Chordata</taxon>
        <taxon>Craniata</taxon>
        <taxon>Vertebrata</taxon>
        <taxon>Euteleostomi</taxon>
        <taxon>Archelosauria</taxon>
        <taxon>Archosauria</taxon>
        <taxon>Dinosauria</taxon>
        <taxon>Saurischia</taxon>
        <taxon>Theropoda</taxon>
        <taxon>Coelurosauria</taxon>
        <taxon>Aves</taxon>
        <taxon>Neognathae</taxon>
        <taxon>Neoaves</taxon>
        <taxon>Telluraves</taxon>
        <taxon>Australaves</taxon>
        <taxon>Passeriformes</taxon>
        <taxon>Paridae</taxon>
        <taxon>Cyanistes</taxon>
    </lineage>
</organism>
<dbReference type="PANTHER" id="PTHR24252:SF8">
    <property type="entry name" value="ACROSIN"/>
    <property type="match status" value="1"/>
</dbReference>
<dbReference type="Pfam" id="PF00089">
    <property type="entry name" value="Trypsin"/>
    <property type="match status" value="1"/>
</dbReference>
<keyword evidence="6 8" id="KW-0720">Serine protease</keyword>
<proteinExistence type="predicted"/>
<evidence type="ECO:0000256" key="8">
    <source>
        <dbReference type="RuleBase" id="RU363034"/>
    </source>
</evidence>
<evidence type="ECO:0000256" key="7">
    <source>
        <dbReference type="ARBA" id="ARBA00023157"/>
    </source>
</evidence>
<evidence type="ECO:0000256" key="5">
    <source>
        <dbReference type="ARBA" id="ARBA00022801"/>
    </source>
</evidence>
<keyword evidence="13" id="KW-1185">Reference proteome</keyword>
<keyword evidence="7" id="KW-1015">Disulfide bond</keyword>
<dbReference type="FunFam" id="2.40.10.10:FF:000003">
    <property type="entry name" value="Transmembrane serine protease 3"/>
    <property type="match status" value="1"/>
</dbReference>
<comment type="catalytic activity">
    <reaction evidence="1">
        <text>Preferential cleavage: Arg-|-Xaa, Lys-|-Xaa.</text>
        <dbReference type="EC" id="3.4.21.10"/>
    </reaction>
</comment>
<feature type="signal peptide" evidence="10">
    <location>
        <begin position="1"/>
        <end position="18"/>
    </location>
</feature>
<dbReference type="GO" id="GO:0006508">
    <property type="term" value="P:proteolysis"/>
    <property type="evidence" value="ECO:0007669"/>
    <property type="project" value="UniProtKB-KW"/>
</dbReference>
<keyword evidence="4 8" id="KW-0645">Protease</keyword>
<dbReference type="PROSITE" id="PS00134">
    <property type="entry name" value="TRYPSIN_HIS"/>
    <property type="match status" value="1"/>
</dbReference>
<dbReference type="CDD" id="cd00190">
    <property type="entry name" value="Tryp_SPc"/>
    <property type="match status" value="1"/>
</dbReference>
<keyword evidence="10" id="KW-0732">Signal</keyword>
<dbReference type="PANTHER" id="PTHR24252">
    <property type="entry name" value="ACROSIN-RELATED"/>
    <property type="match status" value="1"/>
</dbReference>
<keyword evidence="5 8" id="KW-0378">Hydrolase</keyword>
<feature type="chain" id="PRO_5034869476" description="Acrosin" evidence="10">
    <location>
        <begin position="19"/>
        <end position="456"/>
    </location>
</feature>
<dbReference type="RefSeq" id="XP_023782057.1">
    <property type="nucleotide sequence ID" value="XM_023926289.1"/>
</dbReference>
<evidence type="ECO:0000256" key="2">
    <source>
        <dbReference type="ARBA" id="ARBA00012050"/>
    </source>
</evidence>
<protein>
    <recommendedName>
        <fullName evidence="3">Acrosin</fullName>
        <ecNumber evidence="2">3.4.21.10</ecNumber>
    </recommendedName>
</protein>
<dbReference type="InterPro" id="IPR001314">
    <property type="entry name" value="Peptidase_S1A"/>
</dbReference>
<dbReference type="GeneID" id="111928838"/>
<evidence type="ECO:0000256" key="10">
    <source>
        <dbReference type="SAM" id="SignalP"/>
    </source>
</evidence>
<dbReference type="InterPro" id="IPR001254">
    <property type="entry name" value="Trypsin_dom"/>
</dbReference>
<dbReference type="OrthoDB" id="6339452at2759"/>
<gene>
    <name evidence="12" type="primary">LOC111928838</name>
</gene>
<feature type="compositionally biased region" description="Low complexity" evidence="9">
    <location>
        <begin position="303"/>
        <end position="313"/>
    </location>
</feature>
<dbReference type="PROSITE" id="PS00135">
    <property type="entry name" value="TRYPSIN_SER"/>
    <property type="match status" value="1"/>
</dbReference>
<evidence type="ECO:0000256" key="3">
    <source>
        <dbReference type="ARBA" id="ARBA00017161"/>
    </source>
</evidence>
<evidence type="ECO:0000256" key="4">
    <source>
        <dbReference type="ARBA" id="ARBA00022670"/>
    </source>
</evidence>
<dbReference type="InterPro" id="IPR009003">
    <property type="entry name" value="Peptidase_S1_PA"/>
</dbReference>
<dbReference type="InterPro" id="IPR033116">
    <property type="entry name" value="TRYPSIN_SER"/>
</dbReference>
<feature type="domain" description="Peptidase S1" evidence="11">
    <location>
        <begin position="43"/>
        <end position="283"/>
    </location>
</feature>
<dbReference type="SUPFAM" id="SSF50494">
    <property type="entry name" value="Trypsin-like serine proteases"/>
    <property type="match status" value="1"/>
</dbReference>
<evidence type="ECO:0000313" key="13">
    <source>
        <dbReference type="Proteomes" id="UP000694410"/>
    </source>
</evidence>
<dbReference type="Proteomes" id="UP000694410">
    <property type="component" value="Unplaced"/>
</dbReference>
<evidence type="ECO:0000256" key="6">
    <source>
        <dbReference type="ARBA" id="ARBA00022825"/>
    </source>
</evidence>
<sequence length="456" mass="50347">MLLLCLFVLLATCRPVQGMWNACEGNCGLRPLASDDERGMTRVVGGTSAKAGAWPWLVSIQDSSVAGTGHLCGGSLISVQWVLTAAHCFADSRNISAIRLLIGATQLTEPGPGAEVRTIKRLLVHKEYNSADQSNDIALLELNEPVQCSPYVQLVCVPNATLSVAQLETCYVAGWGATTARSQTVSDVLQEAKVHLISVQLCNSSEWYGGDVHAHNLCAGYPEGGIDTCQGDSGGPLMCKDNSADFFWVVGVTSWGRGCAREKRPGIYTSVQHFYNWILIQMELLPQVESSWAWSHYTTASQPWTHHTNTPWPTQKPWSRPPPTQNPWPRPPPTQNPWPRPPPTQNPWPRPPPTQNPWPRPPPTQNPSPRPPPTQNPWPRPPPTQNPWTRPPPTQNPWTRPPPTQNPSPRPPPTQNPSSLPTPVEESKSCPFPLKKLIEFFTGIRDLLKNLQVVTD</sequence>
<dbReference type="SMART" id="SM00020">
    <property type="entry name" value="Tryp_SPc"/>
    <property type="match status" value="1"/>
</dbReference>